<accession>Q1D718</accession>
<protein>
    <submittedName>
        <fullName evidence="1">Uncharacterized protein</fullName>
    </submittedName>
</protein>
<dbReference type="EMBL" id="CP000113">
    <property type="protein sequence ID" value="ABF89041.1"/>
    <property type="molecule type" value="Genomic_DNA"/>
</dbReference>
<gene>
    <name evidence="1" type="ordered locus">MXAN_3358</name>
</gene>
<name>Q1D718_MYXXD</name>
<dbReference type="AlphaFoldDB" id="Q1D718"/>
<dbReference type="Proteomes" id="UP000002402">
    <property type="component" value="Chromosome"/>
</dbReference>
<dbReference type="STRING" id="246197.MXAN_3358"/>
<proteinExistence type="predicted"/>
<dbReference type="HOGENOM" id="CLU_3009557_0_0_7"/>
<sequence length="56" mass="6270">MPVRRNGYRIAALYAPLEHANPSQTLGMALRGRLAFLLLKFPSSRRQTKSIHPGLP</sequence>
<evidence type="ECO:0000313" key="2">
    <source>
        <dbReference type="Proteomes" id="UP000002402"/>
    </source>
</evidence>
<dbReference type="EnsemblBacteria" id="ABF89041">
    <property type="protein sequence ID" value="ABF89041"/>
    <property type="gene ID" value="MXAN_3358"/>
</dbReference>
<reference evidence="1 2" key="1">
    <citation type="journal article" date="2006" name="Proc. Natl. Acad. Sci. U.S.A.">
        <title>Evolution of sensory complexity recorded in a myxobacterial genome.</title>
        <authorList>
            <person name="Goldman B.S."/>
            <person name="Nierman W.C."/>
            <person name="Kaiser D."/>
            <person name="Slater S.C."/>
            <person name="Durkin A.S."/>
            <person name="Eisen J.A."/>
            <person name="Ronning C.M."/>
            <person name="Barbazuk W.B."/>
            <person name="Blanchard M."/>
            <person name="Field C."/>
            <person name="Halling C."/>
            <person name="Hinkle G."/>
            <person name="Iartchuk O."/>
            <person name="Kim H.S."/>
            <person name="Mackenzie C."/>
            <person name="Madupu R."/>
            <person name="Miller N."/>
            <person name="Shvartsbeyn A."/>
            <person name="Sullivan S.A."/>
            <person name="Vaudin M."/>
            <person name="Wiegand R."/>
            <person name="Kaplan H.B."/>
        </authorList>
    </citation>
    <scope>NUCLEOTIDE SEQUENCE [LARGE SCALE GENOMIC DNA]</scope>
    <source>
        <strain evidence="2">DK1622</strain>
    </source>
</reference>
<dbReference type="KEGG" id="mxa:MXAN_3358"/>
<keyword evidence="2" id="KW-1185">Reference proteome</keyword>
<evidence type="ECO:0000313" key="1">
    <source>
        <dbReference type="EMBL" id="ABF89041.1"/>
    </source>
</evidence>
<organism evidence="1 2">
    <name type="scientific">Myxococcus xanthus (strain DK1622)</name>
    <dbReference type="NCBI Taxonomy" id="246197"/>
    <lineage>
        <taxon>Bacteria</taxon>
        <taxon>Pseudomonadati</taxon>
        <taxon>Myxococcota</taxon>
        <taxon>Myxococcia</taxon>
        <taxon>Myxococcales</taxon>
        <taxon>Cystobacterineae</taxon>
        <taxon>Myxococcaceae</taxon>
        <taxon>Myxococcus</taxon>
    </lineage>
</organism>